<dbReference type="CDD" id="cd00158">
    <property type="entry name" value="RHOD"/>
    <property type="match status" value="1"/>
</dbReference>
<feature type="domain" description="Rhodanese" evidence="1">
    <location>
        <begin position="22"/>
        <end position="107"/>
    </location>
</feature>
<gene>
    <name evidence="2" type="ORF">ORI27_20115</name>
</gene>
<dbReference type="InterPro" id="IPR001763">
    <property type="entry name" value="Rhodanese-like_dom"/>
</dbReference>
<dbReference type="InterPro" id="IPR050229">
    <property type="entry name" value="GlpE_sulfurtransferase"/>
</dbReference>
<dbReference type="SMART" id="SM00450">
    <property type="entry name" value="RHOD"/>
    <property type="match status" value="1"/>
</dbReference>
<dbReference type="InterPro" id="IPR036873">
    <property type="entry name" value="Rhodanese-like_dom_sf"/>
</dbReference>
<name>A0ABT3SHS5_9MYCO</name>
<reference evidence="2 3" key="1">
    <citation type="submission" date="2022-11" db="EMBL/GenBank/DDBJ databases">
        <title>Mycobacterium sp. nov.</title>
        <authorList>
            <person name="Papic B."/>
            <person name="Spicic S."/>
            <person name="Duvnjak S."/>
        </authorList>
    </citation>
    <scope>NUCLEOTIDE SEQUENCE [LARGE SCALE GENOMIC DNA]</scope>
    <source>
        <strain evidence="2 3">CVI_P4</strain>
    </source>
</reference>
<dbReference type="PROSITE" id="PS50206">
    <property type="entry name" value="RHODANESE_3"/>
    <property type="match status" value="1"/>
</dbReference>
<dbReference type="Proteomes" id="UP001300745">
    <property type="component" value="Unassembled WGS sequence"/>
</dbReference>
<sequence length="116" mass="11944">MTTDMMATPEDIDAAAAVRLANESGAVLLDVREDDEWSAGHAPGAIHIRLGELDPARLGKAQPVVAICRSGNRSRTAAVKLAAAGLTVYNLGGGMKAWHGGGRPVVREDGTAGTVI</sequence>
<dbReference type="PANTHER" id="PTHR43031">
    <property type="entry name" value="FAD-DEPENDENT OXIDOREDUCTASE"/>
    <property type="match status" value="1"/>
</dbReference>
<protein>
    <submittedName>
        <fullName evidence="2">Rhodanese-like domain-containing protein</fullName>
    </submittedName>
</protein>
<dbReference type="SUPFAM" id="SSF52821">
    <property type="entry name" value="Rhodanese/Cell cycle control phosphatase"/>
    <property type="match status" value="1"/>
</dbReference>
<keyword evidence="3" id="KW-1185">Reference proteome</keyword>
<evidence type="ECO:0000313" key="2">
    <source>
        <dbReference type="EMBL" id="MCX2939008.1"/>
    </source>
</evidence>
<accession>A0ABT3SHS5</accession>
<dbReference type="EMBL" id="JAPJDO010000019">
    <property type="protein sequence ID" value="MCX2939008.1"/>
    <property type="molecule type" value="Genomic_DNA"/>
</dbReference>
<organism evidence="2 3">
    <name type="scientific">Mycobacterium pinniadriaticum</name>
    <dbReference type="NCBI Taxonomy" id="2994102"/>
    <lineage>
        <taxon>Bacteria</taxon>
        <taxon>Bacillati</taxon>
        <taxon>Actinomycetota</taxon>
        <taxon>Actinomycetes</taxon>
        <taxon>Mycobacteriales</taxon>
        <taxon>Mycobacteriaceae</taxon>
        <taxon>Mycobacterium</taxon>
    </lineage>
</organism>
<comment type="caution">
    <text evidence="2">The sequence shown here is derived from an EMBL/GenBank/DDBJ whole genome shotgun (WGS) entry which is preliminary data.</text>
</comment>
<proteinExistence type="predicted"/>
<dbReference type="PANTHER" id="PTHR43031:SF18">
    <property type="entry name" value="RHODANESE-RELATED SULFURTRANSFERASES"/>
    <property type="match status" value="1"/>
</dbReference>
<evidence type="ECO:0000259" key="1">
    <source>
        <dbReference type="PROSITE" id="PS50206"/>
    </source>
</evidence>
<dbReference type="Gene3D" id="3.40.250.10">
    <property type="entry name" value="Rhodanese-like domain"/>
    <property type="match status" value="1"/>
</dbReference>
<dbReference type="Pfam" id="PF00581">
    <property type="entry name" value="Rhodanese"/>
    <property type="match status" value="1"/>
</dbReference>
<evidence type="ECO:0000313" key="3">
    <source>
        <dbReference type="Proteomes" id="UP001300745"/>
    </source>
</evidence>
<dbReference type="RefSeq" id="WP_265998733.1">
    <property type="nucleotide sequence ID" value="NZ_JAPJDN010000019.1"/>
</dbReference>